<keyword evidence="10" id="KW-0963">Cytoplasm</keyword>
<proteinExistence type="inferred from homology"/>
<comment type="caution">
    <text evidence="12">The sequence shown here is derived from an EMBL/GenBank/DDBJ whole genome shotgun (WGS) entry which is preliminary data.</text>
</comment>
<dbReference type="GO" id="GO:0051539">
    <property type="term" value="F:4 iron, 4 sulfur cluster binding"/>
    <property type="evidence" value="ECO:0007669"/>
    <property type="project" value="UniProtKB-UniRule"/>
</dbReference>
<name>A0A7V4DDU2_9BACT</name>
<dbReference type="InterPro" id="IPR004559">
    <property type="entry name" value="HemW-like"/>
</dbReference>
<reference evidence="12" key="1">
    <citation type="journal article" date="2020" name="mSystems">
        <title>Genome- and Community-Level Interaction Insights into Carbon Utilization and Element Cycling Functions of Hydrothermarchaeota in Hydrothermal Sediment.</title>
        <authorList>
            <person name="Zhou Z."/>
            <person name="Liu Y."/>
            <person name="Xu W."/>
            <person name="Pan J."/>
            <person name="Luo Z.H."/>
            <person name="Li M."/>
        </authorList>
    </citation>
    <scope>NUCLEOTIDE SEQUENCE [LARGE SCALE GENOMIC DNA]</scope>
    <source>
        <strain evidence="12">SpSt-747</strain>
    </source>
</reference>
<organism evidence="12">
    <name type="scientific">Candidatus Caldatribacterium californiense</name>
    <dbReference type="NCBI Taxonomy" id="1454726"/>
    <lineage>
        <taxon>Bacteria</taxon>
        <taxon>Pseudomonadati</taxon>
        <taxon>Atribacterota</taxon>
        <taxon>Atribacteria</taxon>
        <taxon>Atribacterales</taxon>
        <taxon>Candidatus Caldatribacteriaceae</taxon>
        <taxon>Candidatus Caldatribacterium</taxon>
    </lineage>
</organism>
<evidence type="ECO:0000313" key="12">
    <source>
        <dbReference type="EMBL" id="HGI30359.1"/>
    </source>
</evidence>
<dbReference type="GO" id="GO:0004109">
    <property type="term" value="F:coproporphyrinogen oxidase activity"/>
    <property type="evidence" value="ECO:0007669"/>
    <property type="project" value="InterPro"/>
</dbReference>
<feature type="domain" description="Radical SAM core" evidence="11">
    <location>
        <begin position="1"/>
        <end position="238"/>
    </location>
</feature>
<dbReference type="InterPro" id="IPR007197">
    <property type="entry name" value="rSAM"/>
</dbReference>
<evidence type="ECO:0000256" key="1">
    <source>
        <dbReference type="ARBA" id="ARBA00001966"/>
    </source>
</evidence>
<keyword evidence="9 10" id="KW-0143">Chaperone</keyword>
<keyword evidence="10" id="KW-0004">4Fe-4S</keyword>
<comment type="function">
    <text evidence="10">Probably acts as a heme chaperone, transferring heme to an unknown acceptor. Binds one molecule of heme per monomer, possibly covalently. Binds 1 [4Fe-4S] cluster. The cluster is coordinated with 3 cysteines and an exchangeable S-adenosyl-L-methionine.</text>
</comment>
<dbReference type="SFLD" id="SFLDS00029">
    <property type="entry name" value="Radical_SAM"/>
    <property type="match status" value="1"/>
</dbReference>
<evidence type="ECO:0000256" key="4">
    <source>
        <dbReference type="ARBA" id="ARBA00022617"/>
    </source>
</evidence>
<dbReference type="InterPro" id="IPR058240">
    <property type="entry name" value="rSAM_sf"/>
</dbReference>
<comment type="cofactor">
    <cofactor evidence="1">
        <name>[4Fe-4S] cluster</name>
        <dbReference type="ChEBI" id="CHEBI:49883"/>
    </cofactor>
</comment>
<keyword evidence="7 10" id="KW-0408">Iron</keyword>
<evidence type="ECO:0000256" key="3">
    <source>
        <dbReference type="ARBA" id="ARBA00017228"/>
    </source>
</evidence>
<dbReference type="SFLD" id="SFLDF00562">
    <property type="entry name" value="HemN-like__clustered_with_heat"/>
    <property type="match status" value="1"/>
</dbReference>
<evidence type="ECO:0000256" key="5">
    <source>
        <dbReference type="ARBA" id="ARBA00022691"/>
    </source>
</evidence>
<evidence type="ECO:0000256" key="2">
    <source>
        <dbReference type="ARBA" id="ARBA00006100"/>
    </source>
</evidence>
<dbReference type="InterPro" id="IPR006638">
    <property type="entry name" value="Elp3/MiaA/NifB-like_rSAM"/>
</dbReference>
<evidence type="ECO:0000259" key="11">
    <source>
        <dbReference type="PROSITE" id="PS51918"/>
    </source>
</evidence>
<protein>
    <recommendedName>
        <fullName evidence="3 10">Heme chaperone HemW</fullName>
    </recommendedName>
</protein>
<comment type="subcellular location">
    <subcellularLocation>
        <location evidence="10">Cytoplasm</location>
    </subcellularLocation>
</comment>
<dbReference type="PANTHER" id="PTHR13932">
    <property type="entry name" value="COPROPORPHYRINIGEN III OXIDASE"/>
    <property type="match status" value="1"/>
</dbReference>
<dbReference type="GO" id="GO:0005737">
    <property type="term" value="C:cytoplasm"/>
    <property type="evidence" value="ECO:0007669"/>
    <property type="project" value="UniProtKB-SubCell"/>
</dbReference>
<keyword evidence="6 10" id="KW-0479">Metal-binding</keyword>
<evidence type="ECO:0000256" key="9">
    <source>
        <dbReference type="ARBA" id="ARBA00023186"/>
    </source>
</evidence>
<dbReference type="SUPFAM" id="SSF102114">
    <property type="entry name" value="Radical SAM enzymes"/>
    <property type="match status" value="1"/>
</dbReference>
<dbReference type="GO" id="GO:0046872">
    <property type="term" value="F:metal ion binding"/>
    <property type="evidence" value="ECO:0007669"/>
    <property type="project" value="UniProtKB-UniRule"/>
</dbReference>
<sequence length="397" mass="45696">MKELGIYVHIPFCLRKCSYCDFVSYPFRGEGEEFFSLLFEELRLKVHALQLEGRKVCSVYFGGGTPSILAPSLFGDFLRKLQSYCTLSFPLEVTLEVNPETVTEARLLEWREAGILRLSLGVQSFAPRYLFLLGRSASLETLHRALQKVVASGWENWNIDLIYGLPLQDFDSWGEDLSEALRYAPPHISVYNLTLSPVVPLFSFFRRHFRLFPSPDEQAYLFRFAEERLAAAGYVHYEVSNFARPGYECRHNLLYWRNGEYLGLGPSSWSHVGGKRQKNAETLRGYRKALENGRCPIVFEEELSREEKVFEDFLLLLRTRQGVPLSLVHSFKDQELRDLLLAFVAEGLLLEEDGRLYPSSSGFLLLHQVLAEVFARRVASPLRDLLRRGKRWCSSAE</sequence>
<dbReference type="InterPro" id="IPR013785">
    <property type="entry name" value="Aldolase_TIM"/>
</dbReference>
<dbReference type="CDD" id="cd01335">
    <property type="entry name" value="Radical_SAM"/>
    <property type="match status" value="1"/>
</dbReference>
<dbReference type="GO" id="GO:0006779">
    <property type="term" value="P:porphyrin-containing compound biosynthetic process"/>
    <property type="evidence" value="ECO:0007669"/>
    <property type="project" value="InterPro"/>
</dbReference>
<keyword evidence="5 10" id="KW-0949">S-adenosyl-L-methionine</keyword>
<evidence type="ECO:0000256" key="7">
    <source>
        <dbReference type="ARBA" id="ARBA00023004"/>
    </source>
</evidence>
<dbReference type="SFLD" id="SFLDF00288">
    <property type="entry name" value="HemN-like__clustered_with_nucl"/>
    <property type="match status" value="1"/>
</dbReference>
<dbReference type="InterPro" id="IPR034505">
    <property type="entry name" value="Coproporphyrinogen-III_oxidase"/>
</dbReference>
<dbReference type="SMART" id="SM00729">
    <property type="entry name" value="Elp3"/>
    <property type="match status" value="1"/>
</dbReference>
<dbReference type="EMBL" id="DTFV01000053">
    <property type="protein sequence ID" value="HGI30359.1"/>
    <property type="molecule type" value="Genomic_DNA"/>
</dbReference>
<dbReference type="AlphaFoldDB" id="A0A7V4DDU2"/>
<accession>A0A7V4DDU2</accession>
<dbReference type="Gene3D" id="3.20.20.70">
    <property type="entry name" value="Aldolase class I"/>
    <property type="match status" value="1"/>
</dbReference>
<dbReference type="NCBIfam" id="TIGR00539">
    <property type="entry name" value="hemN_rel"/>
    <property type="match status" value="1"/>
</dbReference>
<keyword evidence="4 10" id="KW-0349">Heme</keyword>
<gene>
    <name evidence="12" type="primary">hemW</name>
    <name evidence="12" type="ORF">ENV30_03515</name>
</gene>
<keyword evidence="8 10" id="KW-0411">Iron-sulfur</keyword>
<evidence type="ECO:0000256" key="10">
    <source>
        <dbReference type="RuleBase" id="RU364116"/>
    </source>
</evidence>
<evidence type="ECO:0000256" key="8">
    <source>
        <dbReference type="ARBA" id="ARBA00023014"/>
    </source>
</evidence>
<evidence type="ECO:0000256" key="6">
    <source>
        <dbReference type="ARBA" id="ARBA00022723"/>
    </source>
</evidence>
<comment type="similarity">
    <text evidence="2">Belongs to the anaerobic coproporphyrinogen-III oxidase family. HemW subfamily.</text>
</comment>
<dbReference type="Pfam" id="PF04055">
    <property type="entry name" value="Radical_SAM"/>
    <property type="match status" value="1"/>
</dbReference>
<dbReference type="PROSITE" id="PS51918">
    <property type="entry name" value="RADICAL_SAM"/>
    <property type="match status" value="1"/>
</dbReference>
<dbReference type="SFLD" id="SFLDG01065">
    <property type="entry name" value="anaerobic_coproporphyrinogen-I"/>
    <property type="match status" value="1"/>
</dbReference>
<dbReference type="PANTHER" id="PTHR13932:SF5">
    <property type="entry name" value="RADICAL S-ADENOSYL METHIONINE DOMAIN-CONTAINING PROTEIN 1, MITOCHONDRIAL"/>
    <property type="match status" value="1"/>
</dbReference>